<comment type="similarity">
    <text evidence="2">Belongs to the bacterial solute-binding protein 5 family.</text>
</comment>
<evidence type="ECO:0000313" key="7">
    <source>
        <dbReference type="Proteomes" id="UP001254257"/>
    </source>
</evidence>
<gene>
    <name evidence="6" type="ORF">RKE40_23865</name>
</gene>
<dbReference type="PROSITE" id="PS51318">
    <property type="entry name" value="TAT"/>
    <property type="match status" value="1"/>
</dbReference>
<dbReference type="InterPro" id="IPR000914">
    <property type="entry name" value="SBP_5_dom"/>
</dbReference>
<dbReference type="InterPro" id="IPR039424">
    <property type="entry name" value="SBP_5"/>
</dbReference>
<accession>A0ABU3SEX5</accession>
<dbReference type="PROSITE" id="PS01040">
    <property type="entry name" value="SBP_BACTERIAL_5"/>
    <property type="match status" value="1"/>
</dbReference>
<comment type="subcellular location">
    <subcellularLocation>
        <location evidence="1">Periplasm</location>
    </subcellularLocation>
</comment>
<dbReference type="InterPro" id="IPR030678">
    <property type="entry name" value="Peptide/Ni-bd"/>
</dbReference>
<keyword evidence="3 4" id="KW-0732">Signal</keyword>
<evidence type="ECO:0000256" key="4">
    <source>
        <dbReference type="SAM" id="SignalP"/>
    </source>
</evidence>
<evidence type="ECO:0000256" key="2">
    <source>
        <dbReference type="ARBA" id="ARBA00005695"/>
    </source>
</evidence>
<sequence length="534" mass="59854">MTAGHPTRRHLLASAGALALAAALPAGAFAQEPKRGGTVTVHMPQEQRILNPALRASTGVYVIASKIMEPLVDLNEKGELEPMLATSWEGSPDGKTITIKLREGVKWHDGKPFTSADVQYTAMELWKKHLNYGTALHSALEAVDTPDAHTAIFRYSRPMPMDLFMGAAPDLGYIAPKHIYEGTNILDNPANVAPIGTGPFKFAQYERGQYVIAERNPDYWRKGYPYLDKIVWRFITDKAAATAAIEAGQVHMSNYSSLPLADIDRLGKDPRFEVSSRGNERQPFQNTIEFNLRRKELADVRVRRAIIHAVDTDFFIENFLYGNGKRAHGPIPSVSTNFYKAGAPDYAFDVKKANALLDEAGFKRGAGGVRFSLKMLSPPFGEDIPLWSTFIQQSLQQVGIKVELQRPDAATYLTAVYRDWDYDLSTGWHIYRADPAISTMVWYRSGSPKGTAFTNQWGWVDPKADKMMDDAAFEIDPAKRKAAYPEIVNLLNTEVPLWMATERQFISVTSKKLKNHHNNPRWPSSHWADLWIES</sequence>
<dbReference type="PIRSF" id="PIRSF002741">
    <property type="entry name" value="MppA"/>
    <property type="match status" value="1"/>
</dbReference>
<dbReference type="SUPFAM" id="SSF53850">
    <property type="entry name" value="Periplasmic binding protein-like II"/>
    <property type="match status" value="1"/>
</dbReference>
<comment type="caution">
    <text evidence="6">The sequence shown here is derived from an EMBL/GenBank/DDBJ whole genome shotgun (WGS) entry which is preliminary data.</text>
</comment>
<evidence type="ECO:0000256" key="1">
    <source>
        <dbReference type="ARBA" id="ARBA00004418"/>
    </source>
</evidence>
<reference evidence="6 7" key="1">
    <citation type="submission" date="2023-09" db="EMBL/GenBank/DDBJ databases">
        <title>Whole genome shotgun sequencing (WGS) of Bosea sp. ZW T0_25, isolated from stored onions (Allium cepa).</title>
        <authorList>
            <person name="Stoll D.A."/>
            <person name="Huch M."/>
        </authorList>
    </citation>
    <scope>NUCLEOTIDE SEQUENCE [LARGE SCALE GENOMIC DNA]</scope>
    <source>
        <strain evidence="6 7">ZW T0_25</strain>
    </source>
</reference>
<organism evidence="6 7">
    <name type="scientific">Bosea rubneri</name>
    <dbReference type="NCBI Taxonomy" id="3075434"/>
    <lineage>
        <taxon>Bacteria</taxon>
        <taxon>Pseudomonadati</taxon>
        <taxon>Pseudomonadota</taxon>
        <taxon>Alphaproteobacteria</taxon>
        <taxon>Hyphomicrobiales</taxon>
        <taxon>Boseaceae</taxon>
        <taxon>Bosea</taxon>
    </lineage>
</organism>
<dbReference type="InterPro" id="IPR006311">
    <property type="entry name" value="TAT_signal"/>
</dbReference>
<keyword evidence="7" id="KW-1185">Reference proteome</keyword>
<feature type="chain" id="PRO_5045213678" evidence="4">
    <location>
        <begin position="31"/>
        <end position="534"/>
    </location>
</feature>
<dbReference type="CDD" id="cd08517">
    <property type="entry name" value="PBP2_NikA_DppA_OppA_like_13"/>
    <property type="match status" value="1"/>
</dbReference>
<evidence type="ECO:0000313" key="6">
    <source>
        <dbReference type="EMBL" id="MDU0342945.1"/>
    </source>
</evidence>
<dbReference type="Gene3D" id="3.10.105.10">
    <property type="entry name" value="Dipeptide-binding Protein, Domain 3"/>
    <property type="match status" value="1"/>
</dbReference>
<dbReference type="Gene3D" id="3.90.76.10">
    <property type="entry name" value="Dipeptide-binding Protein, Domain 1"/>
    <property type="match status" value="1"/>
</dbReference>
<proteinExistence type="inferred from homology"/>
<dbReference type="PANTHER" id="PTHR30290:SF38">
    <property type="entry name" value="D,D-DIPEPTIDE-BINDING PERIPLASMIC PROTEIN DDPA-RELATED"/>
    <property type="match status" value="1"/>
</dbReference>
<dbReference type="EMBL" id="JAWDID010000053">
    <property type="protein sequence ID" value="MDU0342945.1"/>
    <property type="molecule type" value="Genomic_DNA"/>
</dbReference>
<evidence type="ECO:0000256" key="3">
    <source>
        <dbReference type="ARBA" id="ARBA00022729"/>
    </source>
</evidence>
<dbReference type="Gene3D" id="3.40.190.10">
    <property type="entry name" value="Periplasmic binding protein-like II"/>
    <property type="match status" value="1"/>
</dbReference>
<evidence type="ECO:0000259" key="5">
    <source>
        <dbReference type="Pfam" id="PF00496"/>
    </source>
</evidence>
<feature type="domain" description="Solute-binding protein family 5" evidence="5">
    <location>
        <begin position="79"/>
        <end position="448"/>
    </location>
</feature>
<dbReference type="Pfam" id="PF00496">
    <property type="entry name" value="SBP_bac_5"/>
    <property type="match status" value="1"/>
</dbReference>
<name>A0ABU3SEX5_9HYPH</name>
<feature type="signal peptide" evidence="4">
    <location>
        <begin position="1"/>
        <end position="30"/>
    </location>
</feature>
<protein>
    <submittedName>
        <fullName evidence="6">ABC transporter substrate-binding protein</fullName>
    </submittedName>
</protein>
<dbReference type="RefSeq" id="WP_316020695.1">
    <property type="nucleotide sequence ID" value="NZ_JAWDID010000053.1"/>
</dbReference>
<dbReference type="InterPro" id="IPR023765">
    <property type="entry name" value="SBP_5_CS"/>
</dbReference>
<dbReference type="Proteomes" id="UP001254257">
    <property type="component" value="Unassembled WGS sequence"/>
</dbReference>
<dbReference type="PANTHER" id="PTHR30290">
    <property type="entry name" value="PERIPLASMIC BINDING COMPONENT OF ABC TRANSPORTER"/>
    <property type="match status" value="1"/>
</dbReference>